<feature type="region of interest" description="Disordered" evidence="1">
    <location>
        <begin position="203"/>
        <end position="225"/>
    </location>
</feature>
<keyword evidence="3" id="KW-1185">Reference proteome</keyword>
<feature type="compositionally biased region" description="Acidic residues" evidence="1">
    <location>
        <begin position="127"/>
        <end position="139"/>
    </location>
</feature>
<name>A0A8T0XE14_PANVG</name>
<protein>
    <submittedName>
        <fullName evidence="2">Uncharacterized protein</fullName>
    </submittedName>
</protein>
<evidence type="ECO:0000256" key="1">
    <source>
        <dbReference type="SAM" id="MobiDB-lite"/>
    </source>
</evidence>
<comment type="caution">
    <text evidence="2">The sequence shown here is derived from an EMBL/GenBank/DDBJ whole genome shotgun (WGS) entry which is preliminary data.</text>
</comment>
<evidence type="ECO:0000313" key="2">
    <source>
        <dbReference type="EMBL" id="KAG2655624.1"/>
    </source>
</evidence>
<feature type="region of interest" description="Disordered" evidence="1">
    <location>
        <begin position="114"/>
        <end position="139"/>
    </location>
</feature>
<proteinExistence type="predicted"/>
<dbReference type="EMBL" id="CM029037">
    <property type="protein sequence ID" value="KAG2655624.1"/>
    <property type="molecule type" value="Genomic_DNA"/>
</dbReference>
<organism evidence="2 3">
    <name type="scientific">Panicum virgatum</name>
    <name type="common">Blackwell switchgrass</name>
    <dbReference type="NCBI Taxonomy" id="38727"/>
    <lineage>
        <taxon>Eukaryota</taxon>
        <taxon>Viridiplantae</taxon>
        <taxon>Streptophyta</taxon>
        <taxon>Embryophyta</taxon>
        <taxon>Tracheophyta</taxon>
        <taxon>Spermatophyta</taxon>
        <taxon>Magnoliopsida</taxon>
        <taxon>Liliopsida</taxon>
        <taxon>Poales</taxon>
        <taxon>Poaceae</taxon>
        <taxon>PACMAD clade</taxon>
        <taxon>Panicoideae</taxon>
        <taxon>Panicodae</taxon>
        <taxon>Paniceae</taxon>
        <taxon>Panicinae</taxon>
        <taxon>Panicum</taxon>
        <taxon>Panicum sect. Hiantes</taxon>
    </lineage>
</organism>
<feature type="region of interest" description="Disordered" evidence="1">
    <location>
        <begin position="275"/>
        <end position="294"/>
    </location>
</feature>
<feature type="region of interest" description="Disordered" evidence="1">
    <location>
        <begin position="306"/>
        <end position="368"/>
    </location>
</feature>
<feature type="compositionally biased region" description="Acidic residues" evidence="1">
    <location>
        <begin position="60"/>
        <end position="73"/>
    </location>
</feature>
<feature type="region of interest" description="Disordered" evidence="1">
    <location>
        <begin position="47"/>
        <end position="73"/>
    </location>
</feature>
<sequence length="368" mass="40656">MDLSDGLRIIAEDKDTMVMASVVNRHRNLVVELRTKQKVFSPSKDVGAGIAELGRGNGGEESDSDSDSDFVDSDYEIEDDDDDLFVENVDEDVADLGYGKGKGKKAAGSKLKRNTMPFEDSNGVELSTDEDDLQLPDSDGEGEFKLRFKSFRPEDMENPVFKVGMIFESVELLRKAITEYNVKHRWTKVIETEVLPPVYEKKVGRPAKNRRKQPHEVEGKNGPKMSKHGTIITCSYCGGKGHNKGGCNLKKAGLRPKLLVQRGPNVQLEETIEKTHASGDPNVSQESMQFEEGSQPLLSQMSNTMLSQMKEESEPLPDSAFIMSNIPSTRPVPPTSATKKGRSRATKEKATSPPKKKATAPPKKKTKT</sequence>
<dbReference type="AlphaFoldDB" id="A0A8T0XE14"/>
<feature type="compositionally biased region" description="Basic residues" evidence="1">
    <location>
        <begin position="204"/>
        <end position="213"/>
    </location>
</feature>
<accession>A0A8T0XE14</accession>
<dbReference type="Proteomes" id="UP000823388">
    <property type="component" value="Chromosome 1K"/>
</dbReference>
<evidence type="ECO:0000313" key="3">
    <source>
        <dbReference type="Proteomes" id="UP000823388"/>
    </source>
</evidence>
<feature type="compositionally biased region" description="Basic residues" evidence="1">
    <location>
        <begin position="354"/>
        <end position="368"/>
    </location>
</feature>
<gene>
    <name evidence="2" type="ORF">PVAP13_1KG025109</name>
</gene>
<reference evidence="2" key="1">
    <citation type="submission" date="2020-05" db="EMBL/GenBank/DDBJ databases">
        <title>WGS assembly of Panicum virgatum.</title>
        <authorList>
            <person name="Lovell J.T."/>
            <person name="Jenkins J."/>
            <person name="Shu S."/>
            <person name="Juenger T.E."/>
            <person name="Schmutz J."/>
        </authorList>
    </citation>
    <scope>NUCLEOTIDE SEQUENCE</scope>
    <source>
        <strain evidence="2">AP13</strain>
    </source>
</reference>